<organism evidence="3 4">
    <name type="scientific">Mycobacterium hippophais</name>
    <dbReference type="NCBI Taxonomy" id="3016340"/>
    <lineage>
        <taxon>Bacteria</taxon>
        <taxon>Bacillati</taxon>
        <taxon>Actinomycetota</taxon>
        <taxon>Actinomycetes</taxon>
        <taxon>Mycobacteriales</taxon>
        <taxon>Mycobacteriaceae</taxon>
        <taxon>Mycobacterium</taxon>
    </lineage>
</organism>
<evidence type="ECO:0000256" key="1">
    <source>
        <dbReference type="SAM" id="MobiDB-lite"/>
    </source>
</evidence>
<proteinExistence type="predicted"/>
<dbReference type="SUPFAM" id="SSF51905">
    <property type="entry name" value="FAD/NAD(P)-binding domain"/>
    <property type="match status" value="1"/>
</dbReference>
<evidence type="ECO:0000313" key="4">
    <source>
        <dbReference type="Proteomes" id="UP001142153"/>
    </source>
</evidence>
<dbReference type="InterPro" id="IPR051209">
    <property type="entry name" value="FAD-bind_Monooxygenase_sf"/>
</dbReference>
<dbReference type="EMBL" id="JAPZPY010000003">
    <property type="protein sequence ID" value="MCZ8379368.1"/>
    <property type="molecule type" value="Genomic_DNA"/>
</dbReference>
<accession>A0ABT4PS24</accession>
<dbReference type="RefSeq" id="WP_269894055.1">
    <property type="nucleotide sequence ID" value="NZ_JAPZPY010000003.1"/>
</dbReference>
<dbReference type="PRINTS" id="PR00469">
    <property type="entry name" value="PNDRDTASEII"/>
</dbReference>
<name>A0ABT4PS24_9MYCO</name>
<keyword evidence="2" id="KW-0812">Transmembrane</keyword>
<dbReference type="Proteomes" id="UP001142153">
    <property type="component" value="Unassembled WGS sequence"/>
</dbReference>
<feature type="transmembrane region" description="Helical" evidence="2">
    <location>
        <begin position="246"/>
        <end position="265"/>
    </location>
</feature>
<keyword evidence="4" id="KW-1185">Reference proteome</keyword>
<evidence type="ECO:0000313" key="3">
    <source>
        <dbReference type="EMBL" id="MCZ8379368.1"/>
    </source>
</evidence>
<reference evidence="3" key="1">
    <citation type="submission" date="2022-12" db="EMBL/GenBank/DDBJ databases">
        <authorList>
            <person name="Deng Y."/>
            <person name="Zhang Y.-Q."/>
        </authorList>
    </citation>
    <scope>NUCLEOTIDE SEQUENCE</scope>
    <source>
        <strain evidence="3">CPCC 205372</strain>
    </source>
</reference>
<feature type="transmembrane region" description="Helical" evidence="2">
    <location>
        <begin position="28"/>
        <end position="49"/>
    </location>
</feature>
<dbReference type="PANTHER" id="PTHR42877:SF4">
    <property type="entry name" value="FAD_NAD(P)-BINDING DOMAIN-CONTAINING PROTEIN-RELATED"/>
    <property type="match status" value="1"/>
</dbReference>
<keyword evidence="2" id="KW-0472">Membrane</keyword>
<gene>
    <name evidence="3" type="ORF">O6P37_10870</name>
</gene>
<dbReference type="PANTHER" id="PTHR42877">
    <property type="entry name" value="L-ORNITHINE N(5)-MONOOXYGENASE-RELATED"/>
    <property type="match status" value="1"/>
</dbReference>
<dbReference type="Pfam" id="PF13738">
    <property type="entry name" value="Pyr_redox_3"/>
    <property type="match status" value="1"/>
</dbReference>
<evidence type="ECO:0000256" key="2">
    <source>
        <dbReference type="SAM" id="Phobius"/>
    </source>
</evidence>
<dbReference type="Gene3D" id="3.50.50.60">
    <property type="entry name" value="FAD/NAD(P)-binding domain"/>
    <property type="match status" value="2"/>
</dbReference>
<comment type="caution">
    <text evidence="3">The sequence shown here is derived from an EMBL/GenBank/DDBJ whole genome shotgun (WGS) entry which is preliminary data.</text>
</comment>
<sequence length="525" mass="58427">MTSAPGLESGEHSAASRTAPGRQPDVEVAIVGAGLAGVGIAIALMRAGLTDFVIIDRESDFGGTWHVNRYPDVGADIPGLLYQFSFAKHPWSRVFPKGEEVKSYIDALVAEYRLRDRSRLGTEVKSRTWDEEHHLWRHDLGDAGELTSRFAVSADGMFIEPRRPDITGLDDFQGDVMLSQQWRHDYDFTGKRVGIIGTGASGVQIIPRLARSGGHLTVFQRRGAWVFPKPDLPIPRPVRWLLTRVPGLYAALFAVLTCLVGNYFGWLATHGSRLERFLWAGHVLIRGFIRLQVRDAETRRGLLPTYPMVCKRPTISNHYYAAFDRPDVSLVTQPIERADAHGLLTVDGEHHRLDVLVLATGFRMAASSTGRRGSPLRGAGGFELADYYERTPDAAEFQGLLLPDMPNNFIVCGRYSWAGPSHCSIVERAAIIIVRMITETKRQGATRFQVTAEAAARFSDRMIARQEGSFAHTTGCRAAKTYFLDEHGVSSVYRPTSMTQAMHEARNLSMTDFEFGRLRTAPNDR</sequence>
<feature type="region of interest" description="Disordered" evidence="1">
    <location>
        <begin position="1"/>
        <end position="21"/>
    </location>
</feature>
<keyword evidence="2" id="KW-1133">Transmembrane helix</keyword>
<protein>
    <submittedName>
        <fullName evidence="3">NAD(P)/FAD-dependent oxidoreductase</fullName>
    </submittedName>
</protein>
<dbReference type="InterPro" id="IPR036188">
    <property type="entry name" value="FAD/NAD-bd_sf"/>
</dbReference>